<gene>
    <name evidence="1" type="ORF">GTA08_BOTSDO08206</name>
</gene>
<dbReference type="AlphaFoldDB" id="A0A8H4IPK2"/>
<keyword evidence="2" id="KW-1185">Reference proteome</keyword>
<comment type="caution">
    <text evidence="1">The sequence shown here is derived from an EMBL/GenBank/DDBJ whole genome shotgun (WGS) entry which is preliminary data.</text>
</comment>
<reference evidence="1" key="1">
    <citation type="submission" date="2020-04" db="EMBL/GenBank/DDBJ databases">
        <title>Genome Assembly and Annotation of Botryosphaeria dothidea sdau 11-99, a Latent Pathogen of Apple Fruit Ring Rot in China.</title>
        <authorList>
            <person name="Yu C."/>
            <person name="Diao Y."/>
            <person name="Lu Q."/>
            <person name="Zhao J."/>
            <person name="Cui S."/>
            <person name="Peng C."/>
            <person name="He B."/>
            <person name="Liu H."/>
        </authorList>
    </citation>
    <scope>NUCLEOTIDE SEQUENCE [LARGE SCALE GENOMIC DNA]</scope>
    <source>
        <strain evidence="1">Sdau11-99</strain>
    </source>
</reference>
<name>A0A8H4IPK2_9PEZI</name>
<accession>A0A8H4IPK2</accession>
<sequence length="116" mass="13459">MYYFSIHGGVYFQQASREHIGTSFLLLYSHRACQPTHLAFANKHLLSYNSSQHAAFCVMQGYEYLNERPQSLRVAPVTLDYRGYVLTHIAYSDHFPVDDQFPVLDNLMATMRSIDY</sequence>
<dbReference type="Proteomes" id="UP000572817">
    <property type="component" value="Unassembled WGS sequence"/>
</dbReference>
<organism evidence="1 2">
    <name type="scientific">Botryosphaeria dothidea</name>
    <dbReference type="NCBI Taxonomy" id="55169"/>
    <lineage>
        <taxon>Eukaryota</taxon>
        <taxon>Fungi</taxon>
        <taxon>Dikarya</taxon>
        <taxon>Ascomycota</taxon>
        <taxon>Pezizomycotina</taxon>
        <taxon>Dothideomycetes</taxon>
        <taxon>Dothideomycetes incertae sedis</taxon>
        <taxon>Botryosphaeriales</taxon>
        <taxon>Botryosphaeriaceae</taxon>
        <taxon>Botryosphaeria</taxon>
    </lineage>
</organism>
<proteinExistence type="predicted"/>
<protein>
    <submittedName>
        <fullName evidence="1">Uncharacterized protein</fullName>
    </submittedName>
</protein>
<evidence type="ECO:0000313" key="2">
    <source>
        <dbReference type="Proteomes" id="UP000572817"/>
    </source>
</evidence>
<evidence type="ECO:0000313" key="1">
    <source>
        <dbReference type="EMBL" id="KAF4303818.1"/>
    </source>
</evidence>
<dbReference type="EMBL" id="WWBZ02000051">
    <property type="protein sequence ID" value="KAF4303818.1"/>
    <property type="molecule type" value="Genomic_DNA"/>
</dbReference>